<proteinExistence type="predicted"/>
<gene>
    <name evidence="2" type="ORF">JG687_00017193</name>
</gene>
<evidence type="ECO:0000313" key="3">
    <source>
        <dbReference type="Proteomes" id="UP000688947"/>
    </source>
</evidence>
<protein>
    <recommendedName>
        <fullName evidence="1">Tc1-like transposase DDE domain-containing protein</fullName>
    </recommendedName>
</protein>
<dbReference type="Pfam" id="PF13358">
    <property type="entry name" value="DDE_3"/>
    <property type="match status" value="1"/>
</dbReference>
<dbReference type="AlphaFoldDB" id="A0A8T1TQG4"/>
<dbReference type="Proteomes" id="UP000688947">
    <property type="component" value="Unassembled WGS sequence"/>
</dbReference>
<reference evidence="2" key="1">
    <citation type="submission" date="2021-01" db="EMBL/GenBank/DDBJ databases">
        <title>Phytophthora aleatoria, a newly-described species from Pinus radiata is distinct from Phytophthora cactorum isolates based on comparative genomics.</title>
        <authorList>
            <person name="Mcdougal R."/>
            <person name="Panda P."/>
            <person name="Williams N."/>
            <person name="Studholme D.J."/>
        </authorList>
    </citation>
    <scope>NUCLEOTIDE SEQUENCE</scope>
    <source>
        <strain evidence="2">NZFS 3830</strain>
    </source>
</reference>
<evidence type="ECO:0000259" key="1">
    <source>
        <dbReference type="Pfam" id="PF13358"/>
    </source>
</evidence>
<name>A0A8T1TQG4_9STRA</name>
<dbReference type="PANTHER" id="PTHR46564">
    <property type="entry name" value="TRANSPOSASE"/>
    <property type="match status" value="1"/>
</dbReference>
<dbReference type="EMBL" id="JAENGZ010001929">
    <property type="protein sequence ID" value="KAG6945596.1"/>
    <property type="molecule type" value="Genomic_DNA"/>
</dbReference>
<dbReference type="OrthoDB" id="127242at2759"/>
<evidence type="ECO:0000313" key="2">
    <source>
        <dbReference type="EMBL" id="KAG6945596.1"/>
    </source>
</evidence>
<feature type="non-terminal residue" evidence="2">
    <location>
        <position position="1"/>
    </location>
</feature>
<dbReference type="VEuPathDB" id="FungiDB:PC110_g14051"/>
<dbReference type="InterPro" id="IPR038717">
    <property type="entry name" value="Tc1-like_DDE_dom"/>
</dbReference>
<accession>A0A8T1TQG4</accession>
<sequence>FLCSSEGCVLRLLRFELNLSRKVLERRAREALPFEVETYLAKLRGFYSYPEQLIFLDETSKNGLDSMQRYAWSARGERAVVRVPFKRGNRVSILATCDVRGFVVWETTEGTFTRKRFHRAFIKQVVMHLNPWSLSRSIVNMDNALIHMYKEIEEVVHRCRAMRLRIART</sequence>
<feature type="domain" description="Tc1-like transposase DDE" evidence="1">
    <location>
        <begin position="52"/>
        <end position="158"/>
    </location>
</feature>
<dbReference type="PANTHER" id="PTHR46564:SF1">
    <property type="entry name" value="TRANSPOSASE"/>
    <property type="match status" value="1"/>
</dbReference>
<organism evidence="2 3">
    <name type="scientific">Phytophthora cactorum</name>
    <dbReference type="NCBI Taxonomy" id="29920"/>
    <lineage>
        <taxon>Eukaryota</taxon>
        <taxon>Sar</taxon>
        <taxon>Stramenopiles</taxon>
        <taxon>Oomycota</taxon>
        <taxon>Peronosporomycetes</taxon>
        <taxon>Peronosporales</taxon>
        <taxon>Peronosporaceae</taxon>
        <taxon>Phytophthora</taxon>
    </lineage>
</organism>
<comment type="caution">
    <text evidence="2">The sequence shown here is derived from an EMBL/GenBank/DDBJ whole genome shotgun (WGS) entry which is preliminary data.</text>
</comment>